<accession>A0A0B6TYJ6</accession>
<organism evidence="2 3">
    <name type="scientific">Corynebacterium marinum DSM 44953</name>
    <dbReference type="NCBI Taxonomy" id="1224162"/>
    <lineage>
        <taxon>Bacteria</taxon>
        <taxon>Bacillati</taxon>
        <taxon>Actinomycetota</taxon>
        <taxon>Actinomycetes</taxon>
        <taxon>Mycobacteriales</taxon>
        <taxon>Corynebacteriaceae</taxon>
        <taxon>Corynebacterium</taxon>
    </lineage>
</organism>
<dbReference type="NCBIfam" id="NF033938">
    <property type="entry name" value="porH_2"/>
    <property type="match status" value="1"/>
</dbReference>
<gene>
    <name evidence="2" type="ORF">B840_11020</name>
</gene>
<evidence type="ECO:0000256" key="1">
    <source>
        <dbReference type="SAM" id="MobiDB-lite"/>
    </source>
</evidence>
<name>A0A0B6TYJ6_9CORY</name>
<evidence type="ECO:0000313" key="3">
    <source>
        <dbReference type="Proteomes" id="UP000031928"/>
    </source>
</evidence>
<dbReference type="EMBL" id="CP007790">
    <property type="protein sequence ID" value="AJK69776.1"/>
    <property type="molecule type" value="Genomic_DNA"/>
</dbReference>
<keyword evidence="3" id="KW-1185">Reference proteome</keyword>
<dbReference type="HOGENOM" id="CLU_2463843_0_0_11"/>
<feature type="region of interest" description="Disordered" evidence="1">
    <location>
        <begin position="41"/>
        <end position="88"/>
    </location>
</feature>
<dbReference type="RefSeq" id="WP_042622143.1">
    <property type="nucleotide sequence ID" value="NZ_CP007790.1"/>
</dbReference>
<protein>
    <submittedName>
        <fullName evidence="2">Uncharacterized protein</fullName>
    </submittedName>
</protein>
<dbReference type="KEGG" id="cmq:B840_11020"/>
<dbReference type="STRING" id="1224162.B840_11020"/>
<evidence type="ECO:0000313" key="2">
    <source>
        <dbReference type="EMBL" id="AJK69776.1"/>
    </source>
</evidence>
<sequence length="88" mass="9241">MDLSFIQDQLDNFATFGGAIEDIFKAIVKLFGGEGDVDGGTLDQLSSYESSVEGENGPKGDSSSEFESSESSSEFEGSSVKAEADLEA</sequence>
<dbReference type="Proteomes" id="UP000031928">
    <property type="component" value="Chromosome"/>
</dbReference>
<dbReference type="AlphaFoldDB" id="A0A0B6TYJ6"/>
<reference evidence="2 3" key="1">
    <citation type="submission" date="2014-05" db="EMBL/GenBank/DDBJ databases">
        <title>Complete genome sequence of Corynebacterium marinum DSM 44953.</title>
        <authorList>
            <person name="Schaffert L."/>
            <person name="Albersmeier A."/>
            <person name="Kalinowski J."/>
            <person name="Ruckert C."/>
        </authorList>
    </citation>
    <scope>NUCLEOTIDE SEQUENCE [LARGE SCALE GENOMIC DNA]</scope>
    <source>
        <strain evidence="2 3">DSM 44953</strain>
    </source>
</reference>
<proteinExistence type="predicted"/>
<feature type="compositionally biased region" description="Low complexity" evidence="1">
    <location>
        <begin position="63"/>
        <end position="79"/>
    </location>
</feature>
<dbReference type="OrthoDB" id="4427936at2"/>